<reference evidence="2" key="1">
    <citation type="journal article" date="2020" name="Stud. Mycol.">
        <title>101 Dothideomycetes genomes: A test case for predicting lifestyles and emergence of pathogens.</title>
        <authorList>
            <person name="Haridas S."/>
            <person name="Albert R."/>
            <person name="Binder M."/>
            <person name="Bloem J."/>
            <person name="LaButti K."/>
            <person name="Salamov A."/>
            <person name="Andreopoulos B."/>
            <person name="Baker S."/>
            <person name="Barry K."/>
            <person name="Bills G."/>
            <person name="Bluhm B."/>
            <person name="Cannon C."/>
            <person name="Castanera R."/>
            <person name="Culley D."/>
            <person name="Daum C."/>
            <person name="Ezra D."/>
            <person name="Gonzalez J."/>
            <person name="Henrissat B."/>
            <person name="Kuo A."/>
            <person name="Liang C."/>
            <person name="Lipzen A."/>
            <person name="Lutzoni F."/>
            <person name="Magnuson J."/>
            <person name="Mondo S."/>
            <person name="Nolan M."/>
            <person name="Ohm R."/>
            <person name="Pangilinan J."/>
            <person name="Park H.-J."/>
            <person name="Ramirez L."/>
            <person name="Alfaro M."/>
            <person name="Sun H."/>
            <person name="Tritt A."/>
            <person name="Yoshinaga Y."/>
            <person name="Zwiers L.-H."/>
            <person name="Turgeon B."/>
            <person name="Goodwin S."/>
            <person name="Spatafora J."/>
            <person name="Crous P."/>
            <person name="Grigoriev I."/>
        </authorList>
    </citation>
    <scope>NUCLEOTIDE SEQUENCE [LARGE SCALE GENOMIC DNA]</scope>
    <source>
        <strain evidence="2">CBS 304.66</strain>
    </source>
</reference>
<comment type="caution">
    <text evidence="1">The sequence shown here is derived from an EMBL/GenBank/DDBJ whole genome shotgun (WGS) entry which is preliminary data.</text>
</comment>
<evidence type="ECO:0000313" key="1">
    <source>
        <dbReference type="EMBL" id="KAF2257495.1"/>
    </source>
</evidence>
<sequence>MLAPCCSALTHHHLPLPSSSAPLTGSSAHPLSARHCPSPLFLSAAIRRLTRQPGGPDARAAVIERGGSARNLPIPCRSIAASGVLGQAFPERAHVGGTFLARLM</sequence>
<accession>A0A9P4JXA8</accession>
<proteinExistence type="predicted"/>
<dbReference type="EMBL" id="ML987028">
    <property type="protein sequence ID" value="KAF2257495.1"/>
    <property type="molecule type" value="Genomic_DNA"/>
</dbReference>
<name>A0A9P4JXA8_9PLEO</name>
<dbReference type="AlphaFoldDB" id="A0A9P4JXA8"/>
<evidence type="ECO:0000313" key="2">
    <source>
        <dbReference type="Proteomes" id="UP000800093"/>
    </source>
</evidence>
<dbReference type="Proteomes" id="UP000800093">
    <property type="component" value="Unassembled WGS sequence"/>
</dbReference>
<protein>
    <submittedName>
        <fullName evidence="1">Uncharacterized protein</fullName>
    </submittedName>
</protein>
<keyword evidence="2" id="KW-1185">Reference proteome</keyword>
<organism evidence="1 2">
    <name type="scientific">Lojkania enalia</name>
    <dbReference type="NCBI Taxonomy" id="147567"/>
    <lineage>
        <taxon>Eukaryota</taxon>
        <taxon>Fungi</taxon>
        <taxon>Dikarya</taxon>
        <taxon>Ascomycota</taxon>
        <taxon>Pezizomycotina</taxon>
        <taxon>Dothideomycetes</taxon>
        <taxon>Pleosporomycetidae</taxon>
        <taxon>Pleosporales</taxon>
        <taxon>Pleosporales incertae sedis</taxon>
        <taxon>Lojkania</taxon>
    </lineage>
</organism>
<gene>
    <name evidence="1" type="ORF">CC78DRAFT_267596</name>
</gene>